<gene>
    <name evidence="2" type="ORF">NPIL_166591</name>
    <name evidence="1" type="ORF">NPIL_699091</name>
</gene>
<dbReference type="AlphaFoldDB" id="A0A8X6U490"/>
<dbReference type="EMBL" id="BMAW01117776">
    <property type="protein sequence ID" value="GFT76794.1"/>
    <property type="molecule type" value="Genomic_DNA"/>
</dbReference>
<reference evidence="1" key="1">
    <citation type="submission" date="2020-08" db="EMBL/GenBank/DDBJ databases">
        <title>Multicomponent nature underlies the extraordinary mechanical properties of spider dragline silk.</title>
        <authorList>
            <person name="Kono N."/>
            <person name="Nakamura H."/>
            <person name="Mori M."/>
            <person name="Yoshida Y."/>
            <person name="Ohtoshi R."/>
            <person name="Malay A.D."/>
            <person name="Moran D.A.P."/>
            <person name="Tomita M."/>
            <person name="Numata K."/>
            <person name="Arakawa K."/>
        </authorList>
    </citation>
    <scope>NUCLEOTIDE SEQUENCE</scope>
</reference>
<evidence type="ECO:0000313" key="3">
    <source>
        <dbReference type="Proteomes" id="UP000887013"/>
    </source>
</evidence>
<keyword evidence="3" id="KW-1185">Reference proteome</keyword>
<accession>A0A8X6U490</accession>
<dbReference type="OrthoDB" id="6466439at2759"/>
<sequence length="111" mass="13003">MQVKASTEVFSTRDTINDYDNAFFAAESDIYYGKHESLKSCFSFDLSPEDYILFPNKTVFVPMLDRTYQEQFYILLNDDDLRICYHLEDYEELHDSSSTTSLSLKYFIKGG</sequence>
<feature type="non-terminal residue" evidence="1">
    <location>
        <position position="111"/>
    </location>
</feature>
<proteinExistence type="predicted"/>
<dbReference type="Proteomes" id="UP000887013">
    <property type="component" value="Unassembled WGS sequence"/>
</dbReference>
<protein>
    <submittedName>
        <fullName evidence="1">Uncharacterized protein</fullName>
    </submittedName>
</protein>
<comment type="caution">
    <text evidence="1">The sequence shown here is derived from an EMBL/GenBank/DDBJ whole genome shotgun (WGS) entry which is preliminary data.</text>
</comment>
<dbReference type="EMBL" id="BMAW01035967">
    <property type="protein sequence ID" value="GFU41967.1"/>
    <property type="molecule type" value="Genomic_DNA"/>
</dbReference>
<organism evidence="1 3">
    <name type="scientific">Nephila pilipes</name>
    <name type="common">Giant wood spider</name>
    <name type="synonym">Nephila maculata</name>
    <dbReference type="NCBI Taxonomy" id="299642"/>
    <lineage>
        <taxon>Eukaryota</taxon>
        <taxon>Metazoa</taxon>
        <taxon>Ecdysozoa</taxon>
        <taxon>Arthropoda</taxon>
        <taxon>Chelicerata</taxon>
        <taxon>Arachnida</taxon>
        <taxon>Araneae</taxon>
        <taxon>Araneomorphae</taxon>
        <taxon>Entelegynae</taxon>
        <taxon>Araneoidea</taxon>
        <taxon>Nephilidae</taxon>
        <taxon>Nephila</taxon>
    </lineage>
</organism>
<evidence type="ECO:0000313" key="2">
    <source>
        <dbReference type="EMBL" id="GFU41967.1"/>
    </source>
</evidence>
<evidence type="ECO:0000313" key="1">
    <source>
        <dbReference type="EMBL" id="GFT76794.1"/>
    </source>
</evidence>
<name>A0A8X6U490_NEPPI</name>